<keyword evidence="2" id="KW-1185">Reference proteome</keyword>
<dbReference type="Proteomes" id="UP000655366">
    <property type="component" value="Unassembled WGS sequence"/>
</dbReference>
<organism evidence="1 2">
    <name type="scientific">Arthrobacter terrae</name>
    <dbReference type="NCBI Taxonomy" id="2935737"/>
    <lineage>
        <taxon>Bacteria</taxon>
        <taxon>Bacillati</taxon>
        <taxon>Actinomycetota</taxon>
        <taxon>Actinomycetes</taxon>
        <taxon>Micrococcales</taxon>
        <taxon>Micrococcaceae</taxon>
        <taxon>Arthrobacter</taxon>
    </lineage>
</organism>
<reference evidence="1 2" key="1">
    <citation type="submission" date="2020-11" db="EMBL/GenBank/DDBJ databases">
        <title>Arthrobacter antarcticus sp. nov., isolated from Antarctic Soil.</title>
        <authorList>
            <person name="Li J."/>
        </authorList>
    </citation>
    <scope>NUCLEOTIDE SEQUENCE [LARGE SCALE GENOMIC DNA]</scope>
    <source>
        <strain evidence="1 2">Z1-20</strain>
    </source>
</reference>
<proteinExistence type="predicted"/>
<dbReference type="AlphaFoldDB" id="A0A931G3E2"/>
<evidence type="ECO:0000313" key="1">
    <source>
        <dbReference type="EMBL" id="MBG0738566.1"/>
    </source>
</evidence>
<gene>
    <name evidence="1" type="ORF">IV500_03905</name>
</gene>
<dbReference type="EMBL" id="JADNYM010000004">
    <property type="protein sequence ID" value="MBG0738566.1"/>
    <property type="molecule type" value="Genomic_DNA"/>
</dbReference>
<name>A0A931G3E2_9MICC</name>
<protein>
    <submittedName>
        <fullName evidence="1">Uncharacterized protein</fullName>
    </submittedName>
</protein>
<accession>A0A931G3E2</accession>
<sequence>MGSRYSRPFFPDAFNNRRQPSSKRVNNILKRLGSSLSGVYIDVADAELKDDEVYTVTLLFTILQDVAADPSAWADANKAADQIVDLWNDEKGIIVDKHFVESEDDVPISMLRTYTRLDFDSYTIRGDKAGGQPLSISI</sequence>
<evidence type="ECO:0000313" key="2">
    <source>
        <dbReference type="Proteomes" id="UP000655366"/>
    </source>
</evidence>
<dbReference type="RefSeq" id="WP_230854436.1">
    <property type="nucleotide sequence ID" value="NZ_JADNYM010000004.1"/>
</dbReference>
<comment type="caution">
    <text evidence="1">The sequence shown here is derived from an EMBL/GenBank/DDBJ whole genome shotgun (WGS) entry which is preliminary data.</text>
</comment>